<dbReference type="EMBL" id="DXAQ01000010">
    <property type="protein sequence ID" value="HIZ88424.1"/>
    <property type="molecule type" value="Genomic_DNA"/>
</dbReference>
<accession>A0A9D2GSA4</accession>
<evidence type="ECO:0000313" key="2">
    <source>
        <dbReference type="Proteomes" id="UP000824176"/>
    </source>
</evidence>
<name>A0A9D2GSA4_9BACT</name>
<comment type="caution">
    <text evidence="1">The sequence shown here is derived from an EMBL/GenBank/DDBJ whole genome shotgun (WGS) entry which is preliminary data.</text>
</comment>
<proteinExistence type="predicted"/>
<dbReference type="AlphaFoldDB" id="A0A9D2GSA4"/>
<reference evidence="1" key="1">
    <citation type="journal article" date="2021" name="PeerJ">
        <title>Extensive microbial diversity within the chicken gut microbiome revealed by metagenomics and culture.</title>
        <authorList>
            <person name="Gilroy R."/>
            <person name="Ravi A."/>
            <person name="Getino M."/>
            <person name="Pursley I."/>
            <person name="Horton D.L."/>
            <person name="Alikhan N.F."/>
            <person name="Baker D."/>
            <person name="Gharbi K."/>
            <person name="Hall N."/>
            <person name="Watson M."/>
            <person name="Adriaenssens E.M."/>
            <person name="Foster-Nyarko E."/>
            <person name="Jarju S."/>
            <person name="Secka A."/>
            <person name="Antonio M."/>
            <person name="Oren A."/>
            <person name="Chaudhuri R.R."/>
            <person name="La Ragione R."/>
            <person name="Hildebrand F."/>
            <person name="Pallen M.J."/>
        </authorList>
    </citation>
    <scope>NUCLEOTIDE SEQUENCE</scope>
    <source>
        <strain evidence="1">ChiW4-1371</strain>
    </source>
</reference>
<feature type="non-terminal residue" evidence="1">
    <location>
        <position position="1"/>
    </location>
</feature>
<gene>
    <name evidence="1" type="ORF">H9804_00635</name>
</gene>
<protein>
    <submittedName>
        <fullName evidence="1">Uncharacterized protein</fullName>
    </submittedName>
</protein>
<evidence type="ECO:0000313" key="1">
    <source>
        <dbReference type="EMBL" id="HIZ88424.1"/>
    </source>
</evidence>
<sequence>FLVKNQPFVVTEPKNYNVLNDNENILDNLTVSFFVGDKFSQTDISKLSLSDLKSFLLQHKDEIIKLNIDEFNCKKWQKVWLKRIQYFTLKNKAHYFIKFMRIYRNILPKFLRKKFYS</sequence>
<dbReference type="Proteomes" id="UP000824176">
    <property type="component" value="Unassembled WGS sequence"/>
</dbReference>
<reference evidence="1" key="2">
    <citation type="submission" date="2021-04" db="EMBL/GenBank/DDBJ databases">
        <authorList>
            <person name="Gilroy R."/>
        </authorList>
    </citation>
    <scope>NUCLEOTIDE SEQUENCE</scope>
    <source>
        <strain evidence="1">ChiW4-1371</strain>
    </source>
</reference>
<organism evidence="1 2">
    <name type="scientific">Candidatus Mucispirillum faecigallinarum</name>
    <dbReference type="NCBI Taxonomy" id="2838699"/>
    <lineage>
        <taxon>Bacteria</taxon>
        <taxon>Pseudomonadati</taxon>
        <taxon>Deferribacterota</taxon>
        <taxon>Deferribacteres</taxon>
        <taxon>Deferribacterales</taxon>
        <taxon>Mucispirillaceae</taxon>
        <taxon>Mucispirillum</taxon>
    </lineage>
</organism>